<dbReference type="Proteomes" id="UP000001542">
    <property type="component" value="Unassembled WGS sequence"/>
</dbReference>
<feature type="domain" description="CCDC113/CCDC96 coiled-coil" evidence="6">
    <location>
        <begin position="181"/>
        <end position="351"/>
    </location>
</feature>
<keyword evidence="3" id="KW-0966">Cell projection</keyword>
<dbReference type="VEuPathDB" id="TrichDB:TVAGG3_0217140"/>
<evidence type="ECO:0000256" key="5">
    <source>
        <dbReference type="SAM" id="MobiDB-lite"/>
    </source>
</evidence>
<dbReference type="eggNOG" id="ENOG502QS75">
    <property type="taxonomic scope" value="Eukaryota"/>
</dbReference>
<dbReference type="SMR" id="A2EL46"/>
<sequence>MSTDENSSVPSDGESISSTSRSQTSMNSSFRSSFASESEAMEQGEYADDANNDPEFKKMFDATKEEYKKAKAQSLAIQTKFMSIFKGDYNTPNINDSSTRYQEALSQFEQKMAEHEQTKSQYNTELQAIQEKAEQADKHRLEREKEFHEIREQACKNAIKQRTNKPLTAVEINTKEGKLVKAERDLENARIQFILTKSKYRQTEEELDQQDQLSEGLHLIDFEQLKIENQSLNEKKAEKLQDLEKIRKKIVDNAHILTHVKEKLHFVSRQKEGLITMQKKIDTDYTEARAKLATARIHRDKVRDDNSNLKKSSGLIGMTDLLYDFENRSNELELMKDKVTELQQKWRDLVAMQHELEAKIAQHPPLDPTLLRMNR</sequence>
<dbReference type="OMA" id="RYEPIME"/>
<reference evidence="7" key="2">
    <citation type="journal article" date="2007" name="Science">
        <title>Draft genome sequence of the sexually transmitted pathogen Trichomonas vaginalis.</title>
        <authorList>
            <person name="Carlton J.M."/>
            <person name="Hirt R.P."/>
            <person name="Silva J.C."/>
            <person name="Delcher A.L."/>
            <person name="Schatz M."/>
            <person name="Zhao Q."/>
            <person name="Wortman J.R."/>
            <person name="Bidwell S.L."/>
            <person name="Alsmark U.C.M."/>
            <person name="Besteiro S."/>
            <person name="Sicheritz-Ponten T."/>
            <person name="Noel C.J."/>
            <person name="Dacks J.B."/>
            <person name="Foster P.G."/>
            <person name="Simillion C."/>
            <person name="Van de Peer Y."/>
            <person name="Miranda-Saavedra D."/>
            <person name="Barton G.J."/>
            <person name="Westrop G.D."/>
            <person name="Mueller S."/>
            <person name="Dessi D."/>
            <person name="Fiori P.L."/>
            <person name="Ren Q."/>
            <person name="Paulsen I."/>
            <person name="Zhang H."/>
            <person name="Bastida-Corcuera F.D."/>
            <person name="Simoes-Barbosa A."/>
            <person name="Brown M.T."/>
            <person name="Hayes R.D."/>
            <person name="Mukherjee M."/>
            <person name="Okumura C.Y."/>
            <person name="Schneider R."/>
            <person name="Smith A.J."/>
            <person name="Vanacova S."/>
            <person name="Villalvazo M."/>
            <person name="Haas B.J."/>
            <person name="Pertea M."/>
            <person name="Feldblyum T.V."/>
            <person name="Utterback T.R."/>
            <person name="Shu C.L."/>
            <person name="Osoegawa K."/>
            <person name="de Jong P.J."/>
            <person name="Hrdy I."/>
            <person name="Horvathova L."/>
            <person name="Zubacova Z."/>
            <person name="Dolezal P."/>
            <person name="Malik S.B."/>
            <person name="Logsdon J.M. Jr."/>
            <person name="Henze K."/>
            <person name="Gupta A."/>
            <person name="Wang C.C."/>
            <person name="Dunne R.L."/>
            <person name="Upcroft J.A."/>
            <person name="Upcroft P."/>
            <person name="White O."/>
            <person name="Salzberg S.L."/>
            <person name="Tang P."/>
            <person name="Chiu C.-H."/>
            <person name="Lee Y.-S."/>
            <person name="Embley T.M."/>
            <person name="Coombs G.H."/>
            <person name="Mottram J.C."/>
            <person name="Tachezy J."/>
            <person name="Fraser-Liggett C.M."/>
            <person name="Johnson P.J."/>
        </authorList>
    </citation>
    <scope>NUCLEOTIDE SEQUENCE [LARGE SCALE GENOMIC DNA]</scope>
    <source>
        <strain evidence="7">G3</strain>
    </source>
</reference>
<dbReference type="InParanoid" id="A2EL46"/>
<dbReference type="STRING" id="5722.A2EL46"/>
<dbReference type="GO" id="GO:0036064">
    <property type="term" value="C:ciliary basal body"/>
    <property type="evidence" value="ECO:0000318"/>
    <property type="project" value="GO_Central"/>
</dbReference>
<evidence type="ECO:0000256" key="1">
    <source>
        <dbReference type="ARBA" id="ARBA00004138"/>
    </source>
</evidence>
<dbReference type="GO" id="GO:0005930">
    <property type="term" value="C:axoneme"/>
    <property type="evidence" value="ECO:0000318"/>
    <property type="project" value="GO_Central"/>
</dbReference>
<dbReference type="Pfam" id="PF13870">
    <property type="entry name" value="CCDC113_CCDC96_CC"/>
    <property type="match status" value="1"/>
</dbReference>
<dbReference type="RefSeq" id="XP_001318822.1">
    <property type="nucleotide sequence ID" value="XM_001318787.1"/>
</dbReference>
<feature type="coiled-coil region" evidence="4">
    <location>
        <begin position="222"/>
        <end position="253"/>
    </location>
</feature>
<dbReference type="VEuPathDB" id="TrichDB:TVAG_055930"/>
<feature type="compositionally biased region" description="Polar residues" evidence="5">
    <location>
        <begin position="1"/>
        <end position="10"/>
    </location>
</feature>
<protein>
    <recommendedName>
        <fullName evidence="6">CCDC113/CCDC96 coiled-coil domain-containing protein</fullName>
    </recommendedName>
</protein>
<evidence type="ECO:0000256" key="4">
    <source>
        <dbReference type="SAM" id="Coils"/>
    </source>
</evidence>
<evidence type="ECO:0000313" key="8">
    <source>
        <dbReference type="Proteomes" id="UP000001542"/>
    </source>
</evidence>
<feature type="compositionally biased region" description="Low complexity" evidence="5">
    <location>
        <begin position="14"/>
        <end position="38"/>
    </location>
</feature>
<dbReference type="InterPro" id="IPR051885">
    <property type="entry name" value="CC_CF"/>
</dbReference>
<dbReference type="GO" id="GO:0060271">
    <property type="term" value="P:cilium assembly"/>
    <property type="evidence" value="ECO:0000318"/>
    <property type="project" value="GO_Central"/>
</dbReference>
<keyword evidence="8" id="KW-1185">Reference proteome</keyword>
<keyword evidence="2 4" id="KW-0175">Coiled coil</keyword>
<dbReference type="OrthoDB" id="10254794at2759"/>
<proteinExistence type="predicted"/>
<evidence type="ECO:0000256" key="2">
    <source>
        <dbReference type="ARBA" id="ARBA00023054"/>
    </source>
</evidence>
<dbReference type="AlphaFoldDB" id="A2EL46"/>
<evidence type="ECO:0000256" key="3">
    <source>
        <dbReference type="ARBA" id="ARBA00023273"/>
    </source>
</evidence>
<dbReference type="PANTHER" id="PTHR15654">
    <property type="entry name" value="COILED-COIL DOMAIN-CONTAINING PROTEIN 113-RELATED"/>
    <property type="match status" value="1"/>
</dbReference>
<dbReference type="KEGG" id="tva:4764477"/>
<dbReference type="EMBL" id="DS113419">
    <property type="protein sequence ID" value="EAY06599.1"/>
    <property type="molecule type" value="Genomic_DNA"/>
</dbReference>
<reference evidence="7" key="1">
    <citation type="submission" date="2006-10" db="EMBL/GenBank/DDBJ databases">
        <authorList>
            <person name="Amadeo P."/>
            <person name="Zhao Q."/>
            <person name="Wortman J."/>
            <person name="Fraser-Liggett C."/>
            <person name="Carlton J."/>
        </authorList>
    </citation>
    <scope>NUCLEOTIDE SEQUENCE</scope>
    <source>
        <strain evidence="7">G3</strain>
    </source>
</reference>
<dbReference type="PANTHER" id="PTHR15654:SF1">
    <property type="entry name" value="COILED-COIL DOMAIN-CONTAINING PROTEIN 96"/>
    <property type="match status" value="1"/>
</dbReference>
<evidence type="ECO:0000313" key="7">
    <source>
        <dbReference type="EMBL" id="EAY06599.1"/>
    </source>
</evidence>
<comment type="subcellular location">
    <subcellularLocation>
        <location evidence="1">Cell projection</location>
        <location evidence="1">Cilium</location>
    </subcellularLocation>
</comment>
<feature type="coiled-coil region" evidence="4">
    <location>
        <begin position="98"/>
        <end position="146"/>
    </location>
</feature>
<gene>
    <name evidence="7" type="ORF">TVAG_055930</name>
</gene>
<feature type="region of interest" description="Disordered" evidence="5">
    <location>
        <begin position="1"/>
        <end position="58"/>
    </location>
</feature>
<evidence type="ECO:0000259" key="6">
    <source>
        <dbReference type="Pfam" id="PF13870"/>
    </source>
</evidence>
<feature type="compositionally biased region" description="Acidic residues" evidence="5">
    <location>
        <begin position="39"/>
        <end position="52"/>
    </location>
</feature>
<dbReference type="InterPro" id="IPR025254">
    <property type="entry name" value="CCDC113/CCDC96_CC"/>
</dbReference>
<accession>A2EL46</accession>
<name>A2EL46_TRIV3</name>
<organism evidence="7 8">
    <name type="scientific">Trichomonas vaginalis (strain ATCC PRA-98 / G3)</name>
    <dbReference type="NCBI Taxonomy" id="412133"/>
    <lineage>
        <taxon>Eukaryota</taxon>
        <taxon>Metamonada</taxon>
        <taxon>Parabasalia</taxon>
        <taxon>Trichomonadida</taxon>
        <taxon>Trichomonadidae</taxon>
        <taxon>Trichomonas</taxon>
    </lineage>
</organism>